<evidence type="ECO:0000313" key="3">
    <source>
        <dbReference type="Proteomes" id="UP000220192"/>
    </source>
</evidence>
<dbReference type="AlphaFoldDB" id="A0A2A7D2C5"/>
<feature type="transmembrane region" description="Helical" evidence="1">
    <location>
        <begin position="65"/>
        <end position="83"/>
    </location>
</feature>
<protein>
    <submittedName>
        <fullName evidence="2">DUF2306 domain-containing protein</fullName>
    </submittedName>
</protein>
<comment type="caution">
    <text evidence="2">The sequence shown here is derived from an EMBL/GenBank/DDBJ whole genome shotgun (WGS) entry which is preliminary data.</text>
</comment>
<feature type="transmembrane region" description="Helical" evidence="1">
    <location>
        <begin position="39"/>
        <end position="59"/>
    </location>
</feature>
<keyword evidence="1" id="KW-0472">Membrane</keyword>
<dbReference type="RefSeq" id="WP_097841928.1">
    <property type="nucleotide sequence ID" value="NZ_NVLX01000031.1"/>
</dbReference>
<organism evidence="2 3">
    <name type="scientific">Bacillus anthracis</name>
    <name type="common">anthrax bacterium</name>
    <dbReference type="NCBI Taxonomy" id="1392"/>
    <lineage>
        <taxon>Bacteria</taxon>
        <taxon>Bacillati</taxon>
        <taxon>Bacillota</taxon>
        <taxon>Bacilli</taxon>
        <taxon>Bacillales</taxon>
        <taxon>Bacillaceae</taxon>
        <taxon>Bacillus</taxon>
        <taxon>Bacillus cereus group</taxon>
    </lineage>
</organism>
<reference evidence="2 3" key="1">
    <citation type="submission" date="2017-09" db="EMBL/GenBank/DDBJ databases">
        <title>Large-scale bioinformatics analysis of Bacillus genomes uncovers conserved roles of natural products in bacterial physiology.</title>
        <authorList>
            <consortium name="Agbiome Team Llc"/>
            <person name="Bleich R.M."/>
            <person name="Grubbs K.J."/>
            <person name="Santa Maria K.C."/>
            <person name="Allen S.E."/>
            <person name="Farag S."/>
            <person name="Shank E.A."/>
            <person name="Bowers A."/>
        </authorList>
    </citation>
    <scope>NUCLEOTIDE SEQUENCE [LARGE SCALE GENOMIC DNA]</scope>
    <source>
        <strain evidence="2 3">AFS095574</strain>
    </source>
</reference>
<feature type="transmembrane region" description="Helical" evidence="1">
    <location>
        <begin position="90"/>
        <end position="114"/>
    </location>
</feature>
<dbReference type="EMBL" id="NVLX01000031">
    <property type="protein sequence ID" value="PDZ14125.1"/>
    <property type="molecule type" value="Genomic_DNA"/>
</dbReference>
<name>A0A2A7D2C5_BACAN</name>
<evidence type="ECO:0000313" key="2">
    <source>
        <dbReference type="EMBL" id="PDZ14125.1"/>
    </source>
</evidence>
<gene>
    <name evidence="2" type="ORF">CON16_26535</name>
</gene>
<feature type="transmembrane region" description="Helical" evidence="1">
    <location>
        <begin position="126"/>
        <end position="143"/>
    </location>
</feature>
<feature type="transmembrane region" description="Helical" evidence="1">
    <location>
        <begin position="6"/>
        <end position="27"/>
    </location>
</feature>
<sequence>MFRMILFIHILVGAICLVAGLAAMLAPKKMRLHKKLGEIYHFSFIIVLITTIGMAIIHWESSSHLLYIGFISYSLALIGYLAGKFKCKNWLAIHIGSILGSYIAIITAVLVVNVNRLPVLNNYNPLIFWLLPTIIGSPIIYIIRRKYEDSNKKNCCNLK</sequence>
<evidence type="ECO:0000256" key="1">
    <source>
        <dbReference type="SAM" id="Phobius"/>
    </source>
</evidence>
<accession>A0A2A7D2C5</accession>
<keyword evidence="1" id="KW-1133">Transmembrane helix</keyword>
<dbReference type="Proteomes" id="UP000220192">
    <property type="component" value="Unassembled WGS sequence"/>
</dbReference>
<proteinExistence type="predicted"/>
<keyword evidence="1" id="KW-0812">Transmembrane</keyword>